<organism evidence="1">
    <name type="scientific">Fusarium oxysporum (strain Fo5176)</name>
    <name type="common">Fusarium vascular wilt</name>
    <dbReference type="NCBI Taxonomy" id="660025"/>
    <lineage>
        <taxon>Eukaryota</taxon>
        <taxon>Fungi</taxon>
        <taxon>Dikarya</taxon>
        <taxon>Ascomycota</taxon>
        <taxon>Pezizomycotina</taxon>
        <taxon>Sordariomycetes</taxon>
        <taxon>Hypocreomycetidae</taxon>
        <taxon>Hypocreales</taxon>
        <taxon>Nectriaceae</taxon>
        <taxon>Fusarium</taxon>
        <taxon>Fusarium oxysporum species complex</taxon>
    </lineage>
</organism>
<comment type="caution">
    <text evidence="1">The sequence shown here is derived from an EMBL/GenBank/DDBJ whole genome shotgun (WGS) entry which is preliminary data.</text>
</comment>
<name>F9F9Z3_FUSOF</name>
<dbReference type="EMBL" id="AFQF01001097">
    <property type="protein sequence ID" value="EGU86283.1"/>
    <property type="molecule type" value="Genomic_DNA"/>
</dbReference>
<reference evidence="1" key="1">
    <citation type="journal article" date="2012" name="Mol. Plant Microbe Interact.">
        <title>A highly conserved effector in Fusarium oxysporum is required for full virulence on Arabidopsis.</title>
        <authorList>
            <person name="Thatcher L.F."/>
            <person name="Gardiner D.M."/>
            <person name="Kazan K."/>
            <person name="Manners J."/>
        </authorList>
    </citation>
    <scope>NUCLEOTIDE SEQUENCE [LARGE SCALE GENOMIC DNA]</scope>
    <source>
        <strain evidence="1">Fo5176</strain>
    </source>
</reference>
<protein>
    <submittedName>
        <fullName evidence="1">Uncharacterized protein</fullName>
    </submittedName>
</protein>
<feature type="non-terminal residue" evidence="1">
    <location>
        <position position="1"/>
    </location>
</feature>
<proteinExistence type="predicted"/>
<sequence length="9" mass="1075">SNKDKKEVK</sequence>
<evidence type="ECO:0000313" key="1">
    <source>
        <dbReference type="EMBL" id="EGU86283.1"/>
    </source>
</evidence>
<accession>F9F9Z3</accession>
<gene>
    <name evidence="1" type="ORF">FOXB_03218</name>
</gene>